<dbReference type="AlphaFoldDB" id="A0A8H4PQ11"/>
<dbReference type="PROSITE" id="PS01359">
    <property type="entry name" value="ZF_PHD_1"/>
    <property type="match status" value="1"/>
</dbReference>
<keyword evidence="7" id="KW-1185">Reference proteome</keyword>
<dbReference type="InterPro" id="IPR011011">
    <property type="entry name" value="Znf_FYVE_PHD"/>
</dbReference>
<keyword evidence="1" id="KW-0479">Metal-binding</keyword>
<dbReference type="Proteomes" id="UP000557566">
    <property type="component" value="Unassembled WGS sequence"/>
</dbReference>
<sequence>MTVHSPRQRTAPFLHRTWLKGVQALQESSVMGSIISSSMHKVSHPADSDGTRPAKRRRLSSPDSFDMDRLIASPPMSESGSTLRIEVLKILHKDSKKVKSYQGAAGIPRDLVTSKARCRITIFDLSCGPPQVLHCQSQLCDLITFKNPVGPHRVARVDLSRAFYVPSDSILINRPDDGRFDLSDSYQLLVELEAARAASWPPLDSRDFGIPTTSPFSPWASSQPWVMSTRFDSVVGRLKHPLSLSTRSPSNPATFQTDYVMDVDLRWTAGFNAFRRPDKDSKPCITAIDPDVDPYRDANFEHVQDDDANGTNGHLIGDHGHLVGDNGHLVGDNGQLFGDNGHLFGESSHEQDDDFLHDQTPSRSLRTREKTKVYNLKVLSDQAQGRDHKRRGRSASATITEGRVHYLLPSDQPVCLDFFRCVSCGAYHESMMQLQLHLQTTHPTYEYVLETTSQGPPQFRVSAPRESFVSPIKTYQLGRQVKPFDLPTLAAGDLSWVTSRLGPENDEPFRLSPPRSLVDRLQSGSPVSRASKTATPRRTPKPKTSKTLVPVIAQPLFHPISKALLVPGQEVPETVPDDTWLIQKHQESIGDFSDVTVAEKEYIWQWDAYILRKNLTSVAYFPREWLGFVKEKAAWLVSEERRMLEFGKHSSVLLARDVLNDKAIKKAFFYIEDARAEMRRLGHGQSDAPWNPETTDVATKQSPKSSQIRKSASGCIVCQLPVLGPMLLVCSNTSCSKRLYHSTCIKKEAIMPVTGSKWLCNACCRIDGWGKKS</sequence>
<gene>
    <name evidence="6" type="ORF">G6O67_004703</name>
</gene>
<organism evidence="6 7">
    <name type="scientific">Ophiocordyceps sinensis</name>
    <dbReference type="NCBI Taxonomy" id="72228"/>
    <lineage>
        <taxon>Eukaryota</taxon>
        <taxon>Fungi</taxon>
        <taxon>Dikarya</taxon>
        <taxon>Ascomycota</taxon>
        <taxon>Pezizomycotina</taxon>
        <taxon>Sordariomycetes</taxon>
        <taxon>Hypocreomycetidae</taxon>
        <taxon>Hypocreales</taxon>
        <taxon>Ophiocordycipitaceae</taxon>
        <taxon>Ophiocordyceps</taxon>
    </lineage>
</organism>
<evidence type="ECO:0000259" key="5">
    <source>
        <dbReference type="SMART" id="SM00249"/>
    </source>
</evidence>
<feature type="region of interest" description="Disordered" evidence="4">
    <location>
        <begin position="503"/>
        <end position="545"/>
    </location>
</feature>
<dbReference type="InterPro" id="IPR013083">
    <property type="entry name" value="Znf_RING/FYVE/PHD"/>
</dbReference>
<feature type="domain" description="Zinc finger PHD-type" evidence="5">
    <location>
        <begin position="714"/>
        <end position="764"/>
    </location>
</feature>
<dbReference type="Gene3D" id="3.30.40.10">
    <property type="entry name" value="Zinc/RING finger domain, C3HC4 (zinc finger)"/>
    <property type="match status" value="1"/>
</dbReference>
<dbReference type="GO" id="GO:0008270">
    <property type="term" value="F:zinc ion binding"/>
    <property type="evidence" value="ECO:0007669"/>
    <property type="project" value="UniProtKB-KW"/>
</dbReference>
<protein>
    <recommendedName>
        <fullName evidence="5">Zinc finger PHD-type domain-containing protein</fullName>
    </recommendedName>
</protein>
<dbReference type="OrthoDB" id="166746at2759"/>
<evidence type="ECO:0000256" key="3">
    <source>
        <dbReference type="ARBA" id="ARBA00022833"/>
    </source>
</evidence>
<keyword evidence="2" id="KW-0863">Zinc-finger</keyword>
<dbReference type="CDD" id="cd15489">
    <property type="entry name" value="PHD_SF"/>
    <property type="match status" value="1"/>
</dbReference>
<keyword evidence="3" id="KW-0862">Zinc</keyword>
<dbReference type="InterPro" id="IPR001965">
    <property type="entry name" value="Znf_PHD"/>
</dbReference>
<dbReference type="InterPro" id="IPR019786">
    <property type="entry name" value="Zinc_finger_PHD-type_CS"/>
</dbReference>
<dbReference type="EMBL" id="JAAVMX010000005">
    <property type="protein sequence ID" value="KAF4508303.1"/>
    <property type="molecule type" value="Genomic_DNA"/>
</dbReference>
<name>A0A8H4PQ11_9HYPO</name>
<reference evidence="6 7" key="1">
    <citation type="journal article" date="2020" name="Genome Biol. Evol.">
        <title>A new high-quality draft genome assembly of the Chinese cordyceps Ophiocordyceps sinensis.</title>
        <authorList>
            <person name="Shu R."/>
            <person name="Zhang J."/>
            <person name="Meng Q."/>
            <person name="Zhang H."/>
            <person name="Zhou G."/>
            <person name="Li M."/>
            <person name="Wu P."/>
            <person name="Zhao Y."/>
            <person name="Chen C."/>
            <person name="Qin Q."/>
        </authorList>
    </citation>
    <scope>NUCLEOTIDE SEQUENCE [LARGE SCALE GENOMIC DNA]</scope>
    <source>
        <strain evidence="6 7">IOZ07</strain>
    </source>
</reference>
<comment type="caution">
    <text evidence="6">The sequence shown here is derived from an EMBL/GenBank/DDBJ whole genome shotgun (WGS) entry which is preliminary data.</text>
</comment>
<evidence type="ECO:0000256" key="1">
    <source>
        <dbReference type="ARBA" id="ARBA00022723"/>
    </source>
</evidence>
<feature type="region of interest" description="Disordered" evidence="4">
    <location>
        <begin position="38"/>
        <end position="78"/>
    </location>
</feature>
<dbReference type="SUPFAM" id="SSF57903">
    <property type="entry name" value="FYVE/PHD zinc finger"/>
    <property type="match status" value="1"/>
</dbReference>
<evidence type="ECO:0000256" key="2">
    <source>
        <dbReference type="ARBA" id="ARBA00022771"/>
    </source>
</evidence>
<feature type="region of interest" description="Disordered" evidence="4">
    <location>
        <begin position="683"/>
        <end position="705"/>
    </location>
</feature>
<feature type="compositionally biased region" description="Polar residues" evidence="4">
    <location>
        <begin position="692"/>
        <end position="705"/>
    </location>
</feature>
<evidence type="ECO:0000313" key="7">
    <source>
        <dbReference type="Proteomes" id="UP000557566"/>
    </source>
</evidence>
<dbReference type="SMART" id="SM00249">
    <property type="entry name" value="PHD"/>
    <property type="match status" value="1"/>
</dbReference>
<evidence type="ECO:0000313" key="6">
    <source>
        <dbReference type="EMBL" id="KAF4508303.1"/>
    </source>
</evidence>
<accession>A0A8H4PQ11</accession>
<evidence type="ECO:0000256" key="4">
    <source>
        <dbReference type="SAM" id="MobiDB-lite"/>
    </source>
</evidence>
<proteinExistence type="predicted"/>
<dbReference type="CDD" id="cd21552">
    <property type="entry name" value="VEFS-box_ctSUZ12-like"/>
    <property type="match status" value="1"/>
</dbReference>